<feature type="transmembrane region" description="Helical" evidence="5">
    <location>
        <begin position="63"/>
        <end position="82"/>
    </location>
</feature>
<keyword evidence="2 5" id="KW-0812">Transmembrane</keyword>
<dbReference type="AlphaFoldDB" id="A0A3P8W9B1"/>
<organism evidence="6 7">
    <name type="scientific">Cynoglossus semilaevis</name>
    <name type="common">Tongue sole</name>
    <dbReference type="NCBI Taxonomy" id="244447"/>
    <lineage>
        <taxon>Eukaryota</taxon>
        <taxon>Metazoa</taxon>
        <taxon>Chordata</taxon>
        <taxon>Craniata</taxon>
        <taxon>Vertebrata</taxon>
        <taxon>Euteleostomi</taxon>
        <taxon>Actinopterygii</taxon>
        <taxon>Neopterygii</taxon>
        <taxon>Teleostei</taxon>
        <taxon>Neoteleostei</taxon>
        <taxon>Acanthomorphata</taxon>
        <taxon>Carangaria</taxon>
        <taxon>Pleuronectiformes</taxon>
        <taxon>Pleuronectoidei</taxon>
        <taxon>Cynoglossidae</taxon>
        <taxon>Cynoglossinae</taxon>
        <taxon>Cynoglossus</taxon>
    </lineage>
</organism>
<evidence type="ECO:0000313" key="7">
    <source>
        <dbReference type="Proteomes" id="UP000265120"/>
    </source>
</evidence>
<feature type="transmembrane region" description="Helical" evidence="5">
    <location>
        <begin position="6"/>
        <end position="22"/>
    </location>
</feature>
<dbReference type="PANTHER" id="PTHR24064">
    <property type="entry name" value="SOLUTE CARRIER FAMILY 22 MEMBER"/>
    <property type="match status" value="1"/>
</dbReference>
<dbReference type="Gene3D" id="1.20.1250.20">
    <property type="entry name" value="MFS general substrate transporter like domains"/>
    <property type="match status" value="1"/>
</dbReference>
<dbReference type="GO" id="GO:0022857">
    <property type="term" value="F:transmembrane transporter activity"/>
    <property type="evidence" value="ECO:0007669"/>
    <property type="project" value="InterPro"/>
</dbReference>
<evidence type="ECO:0000256" key="1">
    <source>
        <dbReference type="ARBA" id="ARBA00004141"/>
    </source>
</evidence>
<dbReference type="Proteomes" id="UP000265120">
    <property type="component" value="Chromosome 14"/>
</dbReference>
<dbReference type="SUPFAM" id="SSF103473">
    <property type="entry name" value="MFS general substrate transporter"/>
    <property type="match status" value="1"/>
</dbReference>
<sequence length="361" mass="39567">MGRLLAGYTLFMANTLIFPAFLAQPIIFLCVRCLTGVCCCCINISGFSLAVEWTLPSFRPWPMALLPFFFSVGMMAVASLAWLSSTWRFFHLSLALPQILCLPLFLSTPESPHWLKLKKRLLSSSTLQDSHSEEAPRNPALSDINQLRHPTILLFHNVPSQMCHSAASAFTYFGICMNIGSFGVGVYYAQFFSGLSEVPCLLVPLLRLGRRSFSSLALFLSGSACFLSLLLSRCDPVLVISLALLGKLCILVVILITTLYSIELFPTTVRQRCLSLVNLSFRLSCLVNTLFPLNSDGAVSLAAMLVYSGGPIIGCGLVQLLPETSEVSLPESLEDCERQTGMKKSSGGQKPKQTCMIKNLN</sequence>
<keyword evidence="7" id="KW-1185">Reference proteome</keyword>
<feature type="transmembrane region" description="Helical" evidence="5">
    <location>
        <begin position="237"/>
        <end position="262"/>
    </location>
</feature>
<dbReference type="OMA" id="WRLSLIF"/>
<proteinExistence type="predicted"/>
<dbReference type="Ensembl" id="ENSCSET00000022530.1">
    <property type="protein sequence ID" value="ENSCSEP00000022246.1"/>
    <property type="gene ID" value="ENSCSEG00000014173.1"/>
</dbReference>
<evidence type="ECO:0000256" key="3">
    <source>
        <dbReference type="ARBA" id="ARBA00022989"/>
    </source>
</evidence>
<reference evidence="6" key="2">
    <citation type="submission" date="2025-08" db="UniProtKB">
        <authorList>
            <consortium name="Ensembl"/>
        </authorList>
    </citation>
    <scope>IDENTIFICATION</scope>
</reference>
<feature type="transmembrane region" description="Helical" evidence="5">
    <location>
        <begin position="213"/>
        <end position="231"/>
    </location>
</feature>
<evidence type="ECO:0000256" key="5">
    <source>
        <dbReference type="SAM" id="Phobius"/>
    </source>
</evidence>
<feature type="transmembrane region" description="Helical" evidence="5">
    <location>
        <begin position="29"/>
        <end position="51"/>
    </location>
</feature>
<evidence type="ECO:0000313" key="6">
    <source>
        <dbReference type="Ensembl" id="ENSCSEP00000022246.1"/>
    </source>
</evidence>
<dbReference type="InParanoid" id="A0A3P8W9B1"/>
<reference evidence="6" key="3">
    <citation type="submission" date="2025-09" db="UniProtKB">
        <authorList>
            <consortium name="Ensembl"/>
        </authorList>
    </citation>
    <scope>IDENTIFICATION</scope>
</reference>
<dbReference type="Pfam" id="PF07690">
    <property type="entry name" value="MFS_1"/>
    <property type="match status" value="1"/>
</dbReference>
<dbReference type="InterPro" id="IPR011701">
    <property type="entry name" value="MFS"/>
</dbReference>
<dbReference type="GeneTree" id="ENSGT00940000154607"/>
<protein>
    <submittedName>
        <fullName evidence="6">Si:dkey-190l8.2</fullName>
    </submittedName>
</protein>
<reference evidence="6 7" key="1">
    <citation type="journal article" date="2014" name="Nat. Genet.">
        <title>Whole-genome sequence of a flatfish provides insights into ZW sex chromosome evolution and adaptation to a benthic lifestyle.</title>
        <authorList>
            <person name="Chen S."/>
            <person name="Zhang G."/>
            <person name="Shao C."/>
            <person name="Huang Q."/>
            <person name="Liu G."/>
            <person name="Zhang P."/>
            <person name="Song W."/>
            <person name="An N."/>
            <person name="Chalopin D."/>
            <person name="Volff J.N."/>
            <person name="Hong Y."/>
            <person name="Li Q."/>
            <person name="Sha Z."/>
            <person name="Zhou H."/>
            <person name="Xie M."/>
            <person name="Yu Q."/>
            <person name="Liu Y."/>
            <person name="Xiang H."/>
            <person name="Wang N."/>
            <person name="Wu K."/>
            <person name="Yang C."/>
            <person name="Zhou Q."/>
            <person name="Liao X."/>
            <person name="Yang L."/>
            <person name="Hu Q."/>
            <person name="Zhang J."/>
            <person name="Meng L."/>
            <person name="Jin L."/>
            <person name="Tian Y."/>
            <person name="Lian J."/>
            <person name="Yang J."/>
            <person name="Miao G."/>
            <person name="Liu S."/>
            <person name="Liang Z."/>
            <person name="Yan F."/>
            <person name="Li Y."/>
            <person name="Sun B."/>
            <person name="Zhang H."/>
            <person name="Zhang J."/>
            <person name="Zhu Y."/>
            <person name="Du M."/>
            <person name="Zhao Y."/>
            <person name="Schartl M."/>
            <person name="Tang Q."/>
            <person name="Wang J."/>
        </authorList>
    </citation>
    <scope>NUCLEOTIDE SEQUENCE</scope>
</reference>
<dbReference type="FunCoup" id="A0A3P8W9B1">
    <property type="interactions" value="1"/>
</dbReference>
<evidence type="ECO:0000256" key="4">
    <source>
        <dbReference type="ARBA" id="ARBA00023136"/>
    </source>
</evidence>
<dbReference type="GO" id="GO:0016020">
    <property type="term" value="C:membrane"/>
    <property type="evidence" value="ECO:0007669"/>
    <property type="project" value="UniProtKB-SubCell"/>
</dbReference>
<keyword evidence="3 5" id="KW-1133">Transmembrane helix</keyword>
<dbReference type="InterPro" id="IPR036259">
    <property type="entry name" value="MFS_trans_sf"/>
</dbReference>
<dbReference type="STRING" id="244447.ENSCSEP00000022246"/>
<name>A0A3P8W9B1_CYNSE</name>
<evidence type="ECO:0000256" key="2">
    <source>
        <dbReference type="ARBA" id="ARBA00022692"/>
    </source>
</evidence>
<accession>A0A3P8W9B1</accession>
<keyword evidence="4 5" id="KW-0472">Membrane</keyword>
<comment type="subcellular location">
    <subcellularLocation>
        <location evidence="1">Membrane</location>
        <topology evidence="1">Multi-pass membrane protein</topology>
    </subcellularLocation>
</comment>